<sequence>MRRPSATLTALMLSASLALAGCESSEERAQRHFETAMELLAEGDVQRAYVEFRNVFKLNPRHKEARMEYAMARLEAGDKSEAYGQLLRLVEQYPDTTEARILLAEMAIQTRNWDEAKRHGKAAVEMAPDDPRVRVIETALAYAEASRQEDNAAREEQAEIARTEMESAPDNFIARSIVIDYLATNGRLEEALPVIDEGLAQHPEDYNLHQIKLQTQVQAGKMDLVGDTLRTMVETFPDDEEARRLLITWYIQQGDMEGAENFLRELAERPDADTGAHMAVIQFLRRTKGDDAAREEVQRLIETQDDPTVFIAVLASMDFDAGDRDRAIAALEQRVDGVETPTAESNDAKFLLVRMLASTGNHVGARARIEEILDNDASHVQALKARAGLRIDDDEPGEAIIDLRTALSQAPEDPEIMTLMARAHERAGDRALAGERYALAVELSNRAPEESMRYAAFLIAEDRPEAAGAVLSEALNEAPRNVDLIKMAAGLHLRNRDWNEVQRAIWKLRKEDTDEAIAVANSLEAEMLLMQDRLDESVTFLENLSNSSDDIGALAALVQTQLRAGNTEAAQQQIEERLAETPDDPALRFLRAGLHVVSGERDQAETTYRDLLKDHPGNNAVIRALFSILRADNRTEDALALLDEQIELAPDALNVHLFKAEMLERSRDFEGAIAIYEDIYSRNSNNIIVANNLASLIASHRDDAESLERAYVVARRLRGSDIPQLQDTYGWIAFRRGDLDEALSHLEPAAKGLPGDPLVQYHLARTYLELERFEEARGILERAIEISGDTPLPQIKHARELLENLPAPEASGSTE</sequence>
<feature type="signal peptide" evidence="4">
    <location>
        <begin position="1"/>
        <end position="20"/>
    </location>
</feature>
<dbReference type="Pfam" id="PF14559">
    <property type="entry name" value="TPR_19"/>
    <property type="match status" value="3"/>
</dbReference>
<dbReference type="EMBL" id="FRBR01000013">
    <property type="protein sequence ID" value="SHM29871.1"/>
    <property type="molecule type" value="Genomic_DNA"/>
</dbReference>
<reference evidence="5 6" key="1">
    <citation type="submission" date="2016-11" db="EMBL/GenBank/DDBJ databases">
        <authorList>
            <person name="Jaros S."/>
            <person name="Januszkiewicz K."/>
            <person name="Wedrychowicz H."/>
        </authorList>
    </citation>
    <scope>NUCLEOTIDE SEQUENCE [LARGE SCALE GENOMIC DNA]</scope>
    <source>
        <strain evidence="5 6">DSM 29589</strain>
    </source>
</reference>
<dbReference type="InterPro" id="IPR051012">
    <property type="entry name" value="CellSynth/LPSAsmb/PSIAsmb"/>
</dbReference>
<evidence type="ECO:0000256" key="4">
    <source>
        <dbReference type="SAM" id="SignalP"/>
    </source>
</evidence>
<dbReference type="Gene3D" id="1.25.40.10">
    <property type="entry name" value="Tetratricopeptide repeat domain"/>
    <property type="match status" value="3"/>
</dbReference>
<dbReference type="SMART" id="SM00028">
    <property type="entry name" value="TPR"/>
    <property type="match status" value="5"/>
</dbReference>
<dbReference type="InterPro" id="IPR011990">
    <property type="entry name" value="TPR-like_helical_dom_sf"/>
</dbReference>
<dbReference type="STRING" id="337701.SAMN05444398_11332"/>
<dbReference type="Proteomes" id="UP000183974">
    <property type="component" value="Unassembled WGS sequence"/>
</dbReference>
<organism evidence="5 6">
    <name type="scientific">Roseovarius pacificus</name>
    <dbReference type="NCBI Taxonomy" id="337701"/>
    <lineage>
        <taxon>Bacteria</taxon>
        <taxon>Pseudomonadati</taxon>
        <taxon>Pseudomonadota</taxon>
        <taxon>Alphaproteobacteria</taxon>
        <taxon>Rhodobacterales</taxon>
        <taxon>Roseobacteraceae</taxon>
        <taxon>Roseovarius</taxon>
    </lineage>
</organism>
<evidence type="ECO:0000313" key="6">
    <source>
        <dbReference type="Proteomes" id="UP000183974"/>
    </source>
</evidence>
<evidence type="ECO:0000256" key="2">
    <source>
        <dbReference type="ARBA" id="ARBA00022803"/>
    </source>
</evidence>
<keyword evidence="1" id="KW-0677">Repeat</keyword>
<feature type="chain" id="PRO_5012952162" evidence="4">
    <location>
        <begin position="21"/>
        <end position="815"/>
    </location>
</feature>
<dbReference type="OrthoDB" id="7637125at2"/>
<dbReference type="Pfam" id="PF13432">
    <property type="entry name" value="TPR_16"/>
    <property type="match status" value="2"/>
</dbReference>
<dbReference type="SUPFAM" id="SSF48452">
    <property type="entry name" value="TPR-like"/>
    <property type="match status" value="3"/>
</dbReference>
<keyword evidence="2 3" id="KW-0802">TPR repeat</keyword>
<proteinExistence type="predicted"/>
<gene>
    <name evidence="5" type="ORF">SAMN05444398_11332</name>
</gene>
<evidence type="ECO:0000256" key="1">
    <source>
        <dbReference type="ARBA" id="ARBA00022737"/>
    </source>
</evidence>
<keyword evidence="4" id="KW-0732">Signal</keyword>
<dbReference type="PANTHER" id="PTHR45586:SF1">
    <property type="entry name" value="LIPOPOLYSACCHARIDE ASSEMBLY PROTEIN B"/>
    <property type="match status" value="1"/>
</dbReference>
<evidence type="ECO:0000313" key="5">
    <source>
        <dbReference type="EMBL" id="SHM29871.1"/>
    </source>
</evidence>
<dbReference type="InterPro" id="IPR019734">
    <property type="entry name" value="TPR_rpt"/>
</dbReference>
<protein>
    <submittedName>
        <fullName evidence="5">Uncharacterized conserved protein HemY, contains two TPR repeats</fullName>
    </submittedName>
</protein>
<dbReference type="AlphaFoldDB" id="A0A1M7HMU0"/>
<dbReference type="RefSeq" id="WP_073036451.1">
    <property type="nucleotide sequence ID" value="NZ_BMLR01000013.1"/>
</dbReference>
<feature type="repeat" description="TPR" evidence="3">
    <location>
        <begin position="757"/>
        <end position="790"/>
    </location>
</feature>
<dbReference type="PROSITE" id="PS50005">
    <property type="entry name" value="TPR"/>
    <property type="match status" value="1"/>
</dbReference>
<dbReference type="PANTHER" id="PTHR45586">
    <property type="entry name" value="TPR REPEAT-CONTAINING PROTEIN PA4667"/>
    <property type="match status" value="1"/>
</dbReference>
<name>A0A1M7HMU0_9RHOB</name>
<accession>A0A1M7HMU0</accession>
<evidence type="ECO:0000256" key="3">
    <source>
        <dbReference type="PROSITE-ProRule" id="PRU00339"/>
    </source>
</evidence>
<keyword evidence="6" id="KW-1185">Reference proteome</keyword>
<dbReference type="PROSITE" id="PS51257">
    <property type="entry name" value="PROKAR_LIPOPROTEIN"/>
    <property type="match status" value="1"/>
</dbReference>